<evidence type="ECO:0000313" key="1">
    <source>
        <dbReference type="EMBL" id="CAG9174279.1"/>
    </source>
</evidence>
<keyword evidence="2" id="KW-1185">Reference proteome</keyword>
<dbReference type="EMBL" id="CAJZAI010000005">
    <property type="protein sequence ID" value="CAG9174279.1"/>
    <property type="molecule type" value="Genomic_DNA"/>
</dbReference>
<comment type="caution">
    <text evidence="1">The sequence shown here is derived from an EMBL/GenBank/DDBJ whole genome shotgun (WGS) entry which is preliminary data.</text>
</comment>
<sequence length="43" mass="4634">MAERSNRFTLDLLLCLVVRAGVDPRIGLANPRAVVPVCARAKA</sequence>
<dbReference type="RefSeq" id="WP_290369568.1">
    <property type="nucleotide sequence ID" value="NZ_CAJZAI010000005.1"/>
</dbReference>
<accession>A0ABM8X2Z9</accession>
<reference evidence="1 2" key="1">
    <citation type="submission" date="2021-08" db="EMBL/GenBank/DDBJ databases">
        <authorList>
            <person name="Peeters C."/>
        </authorList>
    </citation>
    <scope>NUCLEOTIDE SEQUENCE [LARGE SCALE GENOMIC DNA]</scope>
    <source>
        <strain evidence="1 2">LMG 23992</strain>
    </source>
</reference>
<gene>
    <name evidence="1" type="ORF">LMG23992_02691</name>
</gene>
<proteinExistence type="predicted"/>
<organism evidence="1 2">
    <name type="scientific">Cupriavidus laharis</name>
    <dbReference type="NCBI Taxonomy" id="151654"/>
    <lineage>
        <taxon>Bacteria</taxon>
        <taxon>Pseudomonadati</taxon>
        <taxon>Pseudomonadota</taxon>
        <taxon>Betaproteobacteria</taxon>
        <taxon>Burkholderiales</taxon>
        <taxon>Burkholderiaceae</taxon>
        <taxon>Cupriavidus</taxon>
    </lineage>
</organism>
<evidence type="ECO:0000313" key="2">
    <source>
        <dbReference type="Proteomes" id="UP000727654"/>
    </source>
</evidence>
<protein>
    <submittedName>
        <fullName evidence="1">Uncharacterized protein</fullName>
    </submittedName>
</protein>
<dbReference type="Proteomes" id="UP000727654">
    <property type="component" value="Unassembled WGS sequence"/>
</dbReference>
<name>A0ABM8X2Z9_9BURK</name>